<comment type="subcellular location">
    <subcellularLocation>
        <location evidence="1 9">Endoplasmic reticulum membrane</location>
        <topology evidence="1 9">Multi-pass membrane protein</topology>
    </subcellularLocation>
</comment>
<dbReference type="PANTHER" id="PTHR10408:SF8">
    <property type="entry name" value="O-ACYLTRANSFERASE"/>
    <property type="match status" value="1"/>
</dbReference>
<gene>
    <name evidence="13" type="ORF">RN001_004414</name>
</gene>
<comment type="similarity">
    <text evidence="2 9">Belongs to the membrane-bound acyltransferase family. Sterol o-acyltransferase subfamily.</text>
</comment>
<accession>A0AAN7P5B9</accession>
<evidence type="ECO:0000256" key="10">
    <source>
        <dbReference type="PIRSR" id="PIRSR000439-1"/>
    </source>
</evidence>
<sequence>MNASVKINDNLQEMITEITKLLEKSDVLEEQLDHLLNKNYYDEIQDKIIHKKGELPNKQFMSRNSLLTDLLEIKHIQTIYHMFVAILFGLFVNSTVYDLIHTGQTKMGFALIIKEFANIRSALYIWIGMFLSTCCTYVIFSLWATVRTQLFPKSLQQRLWDKMFVVLYINYILMFVYLFTTSIISYNLTISESTAMLCEITRLIMKTHAFIRSNAPAVLNYKPHAENELYYPEFSNFLYFLFVPTLIYKDNYPRTKSIHWKYVAKCFFEVLGCIFYISFIIERFLSVDFQNIGLKPICWKEVVLAILGNGMAGILVLLTTFYAVLHSWMNGVAEMLKFGDRMFYKDWWTSSTYGRYYRTWNVIVHDWLYTYVYKDMYEVVVPKNKSIAKLMVFFFSAIVHEYILGFAFRFCLPILFILFFGFGVVLYFFSPNNKWFGNVFVWYGLALGMGIGISFYTMEFYMRLNCPIEQKSVINYFIPRLFTCV</sequence>
<feature type="coiled-coil region" evidence="11">
    <location>
        <begin position="11"/>
        <end position="38"/>
    </location>
</feature>
<dbReference type="GO" id="GO:0008203">
    <property type="term" value="P:cholesterol metabolic process"/>
    <property type="evidence" value="ECO:0007669"/>
    <property type="project" value="TreeGrafter"/>
</dbReference>
<dbReference type="InterPro" id="IPR014371">
    <property type="entry name" value="Oat_ACAT_DAG_ARE"/>
</dbReference>
<dbReference type="PANTHER" id="PTHR10408">
    <property type="entry name" value="STEROL O-ACYLTRANSFERASE"/>
    <property type="match status" value="1"/>
</dbReference>
<evidence type="ECO:0000256" key="5">
    <source>
        <dbReference type="ARBA" id="ARBA00022824"/>
    </source>
</evidence>
<proteinExistence type="inferred from homology"/>
<evidence type="ECO:0000256" key="8">
    <source>
        <dbReference type="ARBA" id="ARBA00023315"/>
    </source>
</evidence>
<evidence type="ECO:0000256" key="9">
    <source>
        <dbReference type="PIRNR" id="PIRNR000439"/>
    </source>
</evidence>
<feature type="transmembrane region" description="Helical" evidence="12">
    <location>
        <begin position="229"/>
        <end position="248"/>
    </location>
</feature>
<feature type="transmembrane region" description="Helical" evidence="12">
    <location>
        <begin position="163"/>
        <end position="186"/>
    </location>
</feature>
<comment type="caution">
    <text evidence="13">The sequence shown here is derived from an EMBL/GenBank/DDBJ whole genome shotgun (WGS) entry which is preliminary data.</text>
</comment>
<feature type="transmembrane region" description="Helical" evidence="12">
    <location>
        <begin position="435"/>
        <end position="456"/>
    </location>
</feature>
<evidence type="ECO:0000256" key="11">
    <source>
        <dbReference type="SAM" id="Coils"/>
    </source>
</evidence>
<evidence type="ECO:0000256" key="7">
    <source>
        <dbReference type="ARBA" id="ARBA00023136"/>
    </source>
</evidence>
<keyword evidence="3 9" id="KW-0808">Transferase</keyword>
<evidence type="ECO:0000256" key="2">
    <source>
        <dbReference type="ARBA" id="ARBA00009010"/>
    </source>
</evidence>
<reference evidence="14" key="1">
    <citation type="submission" date="2023-01" db="EMBL/GenBank/DDBJ databases">
        <title>Key to firefly adult light organ development and bioluminescence: homeobox transcription factors regulate luciferase expression and transportation to peroxisome.</title>
        <authorList>
            <person name="Fu X."/>
        </authorList>
    </citation>
    <scope>NUCLEOTIDE SEQUENCE [LARGE SCALE GENOMIC DNA]</scope>
</reference>
<feature type="transmembrane region" description="Helical" evidence="12">
    <location>
        <begin position="79"/>
        <end position="100"/>
    </location>
</feature>
<dbReference type="GO" id="GO:0005789">
    <property type="term" value="C:endoplasmic reticulum membrane"/>
    <property type="evidence" value="ECO:0007669"/>
    <property type="project" value="UniProtKB-SubCell"/>
</dbReference>
<evidence type="ECO:0000256" key="12">
    <source>
        <dbReference type="SAM" id="Phobius"/>
    </source>
</evidence>
<dbReference type="Pfam" id="PF03062">
    <property type="entry name" value="MBOAT"/>
    <property type="match status" value="1"/>
</dbReference>
<evidence type="ECO:0000256" key="6">
    <source>
        <dbReference type="ARBA" id="ARBA00022989"/>
    </source>
</evidence>
<keyword evidence="7 9" id="KW-0472">Membrane</keyword>
<keyword evidence="14" id="KW-1185">Reference proteome</keyword>
<evidence type="ECO:0000256" key="4">
    <source>
        <dbReference type="ARBA" id="ARBA00022692"/>
    </source>
</evidence>
<dbReference type="GO" id="GO:0008374">
    <property type="term" value="F:O-acyltransferase activity"/>
    <property type="evidence" value="ECO:0007669"/>
    <property type="project" value="InterPro"/>
</dbReference>
<organism evidence="13 14">
    <name type="scientific">Aquatica leii</name>
    <dbReference type="NCBI Taxonomy" id="1421715"/>
    <lineage>
        <taxon>Eukaryota</taxon>
        <taxon>Metazoa</taxon>
        <taxon>Ecdysozoa</taxon>
        <taxon>Arthropoda</taxon>
        <taxon>Hexapoda</taxon>
        <taxon>Insecta</taxon>
        <taxon>Pterygota</taxon>
        <taxon>Neoptera</taxon>
        <taxon>Endopterygota</taxon>
        <taxon>Coleoptera</taxon>
        <taxon>Polyphaga</taxon>
        <taxon>Elateriformia</taxon>
        <taxon>Elateroidea</taxon>
        <taxon>Lampyridae</taxon>
        <taxon>Luciolinae</taxon>
        <taxon>Aquatica</taxon>
    </lineage>
</organism>
<evidence type="ECO:0000256" key="3">
    <source>
        <dbReference type="ARBA" id="ARBA00022679"/>
    </source>
</evidence>
<feature type="transmembrane region" description="Helical" evidence="12">
    <location>
        <begin position="121"/>
        <end position="143"/>
    </location>
</feature>
<keyword evidence="4 12" id="KW-0812">Transmembrane</keyword>
<feature type="transmembrane region" description="Helical" evidence="12">
    <location>
        <begin position="260"/>
        <end position="281"/>
    </location>
</feature>
<dbReference type="AlphaFoldDB" id="A0AAN7P5B9"/>
<evidence type="ECO:0000313" key="13">
    <source>
        <dbReference type="EMBL" id="KAK4881095.1"/>
    </source>
</evidence>
<dbReference type="EMBL" id="JARPUR010000002">
    <property type="protein sequence ID" value="KAK4881095.1"/>
    <property type="molecule type" value="Genomic_DNA"/>
</dbReference>
<dbReference type="InterPro" id="IPR004299">
    <property type="entry name" value="MBOAT_fam"/>
</dbReference>
<protein>
    <recommendedName>
        <fullName evidence="9">O-acyltransferase</fullName>
    </recommendedName>
</protein>
<dbReference type="PIRSF" id="PIRSF000439">
    <property type="entry name" value="Oat_ACAT_DAG_ARE"/>
    <property type="match status" value="1"/>
</dbReference>
<dbReference type="Proteomes" id="UP001353858">
    <property type="component" value="Unassembled WGS sequence"/>
</dbReference>
<evidence type="ECO:0000313" key="14">
    <source>
        <dbReference type="Proteomes" id="UP001353858"/>
    </source>
</evidence>
<name>A0AAN7P5B9_9COLE</name>
<feature type="transmembrane region" description="Helical" evidence="12">
    <location>
        <begin position="302"/>
        <end position="325"/>
    </location>
</feature>
<feature type="active site" evidence="10">
    <location>
        <position position="400"/>
    </location>
</feature>
<keyword evidence="11" id="KW-0175">Coiled coil</keyword>
<keyword evidence="8 9" id="KW-0012">Acyltransferase</keyword>
<feature type="transmembrane region" description="Helical" evidence="12">
    <location>
        <begin position="386"/>
        <end position="403"/>
    </location>
</feature>
<keyword evidence="5 9" id="KW-0256">Endoplasmic reticulum</keyword>
<feature type="transmembrane region" description="Helical" evidence="12">
    <location>
        <begin position="410"/>
        <end position="429"/>
    </location>
</feature>
<evidence type="ECO:0000256" key="1">
    <source>
        <dbReference type="ARBA" id="ARBA00004477"/>
    </source>
</evidence>
<keyword evidence="6 12" id="KW-1133">Transmembrane helix</keyword>